<evidence type="ECO:0000313" key="2">
    <source>
        <dbReference type="Proteomes" id="UP000590740"/>
    </source>
</evidence>
<comment type="caution">
    <text evidence="1">The sequence shown here is derived from an EMBL/GenBank/DDBJ whole genome shotgun (WGS) entry which is preliminary data.</text>
</comment>
<proteinExistence type="predicted"/>
<reference evidence="1 2" key="1">
    <citation type="submission" date="2020-08" db="EMBL/GenBank/DDBJ databases">
        <title>Genomic Encyclopedia of Type Strains, Phase IV (KMG-IV): sequencing the most valuable type-strain genomes for metagenomic binning, comparative biology and taxonomic classification.</title>
        <authorList>
            <person name="Goeker M."/>
        </authorList>
    </citation>
    <scope>NUCLEOTIDE SEQUENCE [LARGE SCALE GENOMIC DNA]</scope>
    <source>
        <strain evidence="1 2">DSM 12252</strain>
    </source>
</reference>
<gene>
    <name evidence="1" type="ORF">HNQ65_002753</name>
</gene>
<organism evidence="1 2">
    <name type="scientific">Prosthecobacter vanneervenii</name>
    <dbReference type="NCBI Taxonomy" id="48466"/>
    <lineage>
        <taxon>Bacteria</taxon>
        <taxon>Pseudomonadati</taxon>
        <taxon>Verrucomicrobiota</taxon>
        <taxon>Verrucomicrobiia</taxon>
        <taxon>Verrucomicrobiales</taxon>
        <taxon>Verrucomicrobiaceae</taxon>
        <taxon>Prosthecobacter</taxon>
    </lineage>
</organism>
<keyword evidence="2" id="KW-1185">Reference proteome</keyword>
<name>A0A7W8DKL9_9BACT</name>
<accession>A0A7W8DKL9</accession>
<dbReference type="EMBL" id="JACHIG010000005">
    <property type="protein sequence ID" value="MBB5033170.1"/>
    <property type="molecule type" value="Genomic_DNA"/>
</dbReference>
<sequence length="197" mass="21450">MSGLLNIEIKADDSTPVLQELLKELSDLKPLNDYIGAAAAEGTRMHIRSAAEQRHTTAEQLGASPTGYLTKRAELVSYTASASGVELAVTGAIFRRVFGPVVIKPVAAKMLTIPWRAEAYGKRAREFDNLFVYVSRRGNGMAFLARREGKKIQLYYLLKSIVVLSQDTGLLPTVAQYAQAAEFGARGYLRKITAAAA</sequence>
<dbReference type="Proteomes" id="UP000590740">
    <property type="component" value="Unassembled WGS sequence"/>
</dbReference>
<dbReference type="RefSeq" id="WP_184340082.1">
    <property type="nucleotide sequence ID" value="NZ_JACHIG010000005.1"/>
</dbReference>
<evidence type="ECO:0000313" key="1">
    <source>
        <dbReference type="EMBL" id="MBB5033170.1"/>
    </source>
</evidence>
<dbReference type="AlphaFoldDB" id="A0A7W8DKL9"/>
<protein>
    <submittedName>
        <fullName evidence="1">Uncharacterized protein</fullName>
    </submittedName>
</protein>